<dbReference type="InterPro" id="IPR037120">
    <property type="entry name" value="Haem_peroxidase_sf_animal"/>
</dbReference>
<dbReference type="Proteomes" id="UP001162483">
    <property type="component" value="Unassembled WGS sequence"/>
</dbReference>
<dbReference type="SUPFAM" id="SSF48113">
    <property type="entry name" value="Heme-dependent peroxidases"/>
    <property type="match status" value="1"/>
</dbReference>
<dbReference type="Pfam" id="PF03098">
    <property type="entry name" value="An_peroxidase"/>
    <property type="match status" value="1"/>
</dbReference>
<evidence type="ECO:0000313" key="2">
    <source>
        <dbReference type="Proteomes" id="UP001162483"/>
    </source>
</evidence>
<organism evidence="1 2">
    <name type="scientific">Staurois parvus</name>
    <dbReference type="NCBI Taxonomy" id="386267"/>
    <lineage>
        <taxon>Eukaryota</taxon>
        <taxon>Metazoa</taxon>
        <taxon>Chordata</taxon>
        <taxon>Craniata</taxon>
        <taxon>Vertebrata</taxon>
        <taxon>Euteleostomi</taxon>
        <taxon>Amphibia</taxon>
        <taxon>Batrachia</taxon>
        <taxon>Anura</taxon>
        <taxon>Neobatrachia</taxon>
        <taxon>Ranoidea</taxon>
        <taxon>Ranidae</taxon>
        <taxon>Staurois</taxon>
    </lineage>
</organism>
<dbReference type="InterPro" id="IPR019791">
    <property type="entry name" value="Haem_peroxidase_animal"/>
</dbReference>
<dbReference type="PRINTS" id="PR00457">
    <property type="entry name" value="ANPEROXIDASE"/>
</dbReference>
<feature type="non-terminal residue" evidence="1">
    <location>
        <position position="147"/>
    </location>
</feature>
<dbReference type="Gene3D" id="1.10.640.10">
    <property type="entry name" value="Haem peroxidase domain superfamily, animal type"/>
    <property type="match status" value="1"/>
</dbReference>
<dbReference type="PANTHER" id="PTHR11475">
    <property type="entry name" value="OXIDASE/PEROXIDASE"/>
    <property type="match status" value="1"/>
</dbReference>
<feature type="non-terminal residue" evidence="1">
    <location>
        <position position="1"/>
    </location>
</feature>
<dbReference type="PANTHER" id="PTHR11475:SF63">
    <property type="entry name" value="EOSINOPHIL PEROXIDASE"/>
    <property type="match status" value="1"/>
</dbReference>
<proteinExistence type="predicted"/>
<reference evidence="1" key="1">
    <citation type="submission" date="2023-05" db="EMBL/GenBank/DDBJ databases">
        <authorList>
            <person name="Stuckert A."/>
        </authorList>
    </citation>
    <scope>NUCLEOTIDE SEQUENCE</scope>
</reference>
<name>A0ABN9G122_9NEOB</name>
<gene>
    <name evidence="1" type="ORF">SPARVUS_LOCUS12972256</name>
</gene>
<accession>A0ABN9G122</accession>
<dbReference type="InterPro" id="IPR010255">
    <property type="entry name" value="Haem_peroxidase_sf"/>
</dbReference>
<protein>
    <recommendedName>
        <fullName evidence="3">Peroxidase</fullName>
    </recommendedName>
</protein>
<dbReference type="PROSITE" id="PS50292">
    <property type="entry name" value="PEROXIDASE_3"/>
    <property type="match status" value="1"/>
</dbReference>
<sequence>GYNSWRRFCGLSAPKNLDELAIVLNNKQLAKKLLDLYGTPENIDLWIGGVSEPLVPGGRTGKLLSCLIGDQFRRARDGDRFYYENDLVLSKAQKSSIEKSTMSQIICSNTNITEIPLNVFFGNRYPVDFVPCSSIPALDLGPWKELP</sequence>
<evidence type="ECO:0000313" key="1">
    <source>
        <dbReference type="EMBL" id="CAI9601381.1"/>
    </source>
</evidence>
<evidence type="ECO:0008006" key="3">
    <source>
        <dbReference type="Google" id="ProtNLM"/>
    </source>
</evidence>
<keyword evidence="2" id="KW-1185">Reference proteome</keyword>
<comment type="caution">
    <text evidence="1">The sequence shown here is derived from an EMBL/GenBank/DDBJ whole genome shotgun (WGS) entry which is preliminary data.</text>
</comment>
<dbReference type="EMBL" id="CATNWA010017561">
    <property type="protein sequence ID" value="CAI9601381.1"/>
    <property type="molecule type" value="Genomic_DNA"/>
</dbReference>